<reference evidence="3 4" key="1">
    <citation type="submission" date="2022-06" db="EMBL/GenBank/DDBJ databases">
        <title>Paraconexibacter antarcticus.</title>
        <authorList>
            <person name="Kim C.S."/>
        </authorList>
    </citation>
    <scope>NUCLEOTIDE SEQUENCE [LARGE SCALE GENOMIC DNA]</scope>
    <source>
        <strain evidence="3 4">02-257</strain>
    </source>
</reference>
<gene>
    <name evidence="3" type="ORF">NBH00_11345</name>
</gene>
<dbReference type="EMBL" id="CP098502">
    <property type="protein sequence ID" value="UTI66777.1"/>
    <property type="molecule type" value="Genomic_DNA"/>
</dbReference>
<evidence type="ECO:0000256" key="1">
    <source>
        <dbReference type="SAM" id="MobiDB-lite"/>
    </source>
</evidence>
<protein>
    <submittedName>
        <fullName evidence="3">Uncharacterized protein</fullName>
    </submittedName>
</protein>
<feature type="transmembrane region" description="Helical" evidence="2">
    <location>
        <begin position="26"/>
        <end position="45"/>
    </location>
</feature>
<feature type="region of interest" description="Disordered" evidence="1">
    <location>
        <begin position="126"/>
        <end position="150"/>
    </location>
</feature>
<evidence type="ECO:0000313" key="3">
    <source>
        <dbReference type="EMBL" id="UTI66777.1"/>
    </source>
</evidence>
<keyword evidence="2" id="KW-0472">Membrane</keyword>
<name>A0ABY5E1R3_9ACTN</name>
<evidence type="ECO:0000313" key="4">
    <source>
        <dbReference type="Proteomes" id="UP001056035"/>
    </source>
</evidence>
<sequence length="150" mass="16717">MSWVFRTGQSDDARGGVRDRAAEATIALWAAVTLVLVVQGLSFAARISPSSIEVPGTSSEKAQQVAARYFGIDASISVLLEGPRADLDRQGRRLVRRLRVHKDYRVLSPWDRGAKIPELRAREDAARLPSPHAWPSQPRWPNCRWETSTS</sequence>
<keyword evidence="2" id="KW-0812">Transmembrane</keyword>
<keyword evidence="2" id="KW-1133">Transmembrane helix</keyword>
<proteinExistence type="predicted"/>
<dbReference type="Proteomes" id="UP001056035">
    <property type="component" value="Chromosome"/>
</dbReference>
<organism evidence="3 4">
    <name type="scientific">Paraconexibacter antarcticus</name>
    <dbReference type="NCBI Taxonomy" id="2949664"/>
    <lineage>
        <taxon>Bacteria</taxon>
        <taxon>Bacillati</taxon>
        <taxon>Actinomycetota</taxon>
        <taxon>Thermoleophilia</taxon>
        <taxon>Solirubrobacterales</taxon>
        <taxon>Paraconexibacteraceae</taxon>
        <taxon>Paraconexibacter</taxon>
    </lineage>
</organism>
<evidence type="ECO:0000256" key="2">
    <source>
        <dbReference type="SAM" id="Phobius"/>
    </source>
</evidence>
<dbReference type="RefSeq" id="WP_254573440.1">
    <property type="nucleotide sequence ID" value="NZ_CP098502.1"/>
</dbReference>
<keyword evidence="4" id="KW-1185">Reference proteome</keyword>
<accession>A0ABY5E1R3</accession>